<dbReference type="SUPFAM" id="SSF143990">
    <property type="entry name" value="YbiA-like"/>
    <property type="match status" value="1"/>
</dbReference>
<dbReference type="Pfam" id="PF08719">
    <property type="entry name" value="NADAR"/>
    <property type="match status" value="1"/>
</dbReference>
<gene>
    <name evidence="2" type="ORF">KQP761_LOCUS9362</name>
</gene>
<dbReference type="InterPro" id="IPR037238">
    <property type="entry name" value="YbiA-like_sf"/>
</dbReference>
<dbReference type="AlphaFoldDB" id="A0A815KK54"/>
<dbReference type="EMBL" id="CAJNOW010003739">
    <property type="protein sequence ID" value="CAF1394056.1"/>
    <property type="molecule type" value="Genomic_DNA"/>
</dbReference>
<comment type="caution">
    <text evidence="2">The sequence shown here is derived from an EMBL/GenBank/DDBJ whole genome shotgun (WGS) entry which is preliminary data.</text>
</comment>
<proteinExistence type="predicted"/>
<dbReference type="NCBIfam" id="TIGR02464">
    <property type="entry name" value="ribofla_fusion"/>
    <property type="match status" value="1"/>
</dbReference>
<dbReference type="Proteomes" id="UP000663834">
    <property type="component" value="Unassembled WGS sequence"/>
</dbReference>
<sequence>MATSPVYFYECDQPFGEFGNFYPAPIELDGYIWPTTDHYFQAQKYVSDETHFKNILKLATLEEAFDYVRNYRSAIRPDWSSVKHDVMFKACLAKFEQHPKLKQLLLSTEGRPIVEHTTEDS</sequence>
<evidence type="ECO:0000259" key="1">
    <source>
        <dbReference type="Pfam" id="PF08719"/>
    </source>
</evidence>
<dbReference type="OrthoDB" id="206452at2759"/>
<protein>
    <recommendedName>
        <fullName evidence="1">NADAR domain-containing protein</fullName>
    </recommendedName>
</protein>
<accession>A0A815KK54</accession>
<reference evidence="2" key="1">
    <citation type="submission" date="2021-02" db="EMBL/GenBank/DDBJ databases">
        <authorList>
            <person name="Nowell W R."/>
        </authorList>
    </citation>
    <scope>NUCLEOTIDE SEQUENCE</scope>
</reference>
<evidence type="ECO:0000313" key="2">
    <source>
        <dbReference type="EMBL" id="CAF1394056.1"/>
    </source>
</evidence>
<organism evidence="2 3">
    <name type="scientific">Rotaria magnacalcarata</name>
    <dbReference type="NCBI Taxonomy" id="392030"/>
    <lineage>
        <taxon>Eukaryota</taxon>
        <taxon>Metazoa</taxon>
        <taxon>Spiralia</taxon>
        <taxon>Gnathifera</taxon>
        <taxon>Rotifera</taxon>
        <taxon>Eurotatoria</taxon>
        <taxon>Bdelloidea</taxon>
        <taxon>Philodinida</taxon>
        <taxon>Philodinidae</taxon>
        <taxon>Rotaria</taxon>
    </lineage>
</organism>
<dbReference type="CDD" id="cd15457">
    <property type="entry name" value="NADAR"/>
    <property type="match status" value="1"/>
</dbReference>
<dbReference type="Gene3D" id="1.10.357.40">
    <property type="entry name" value="YbiA-like"/>
    <property type="match status" value="1"/>
</dbReference>
<dbReference type="InterPro" id="IPR012816">
    <property type="entry name" value="NADAR"/>
</dbReference>
<name>A0A815KK54_9BILA</name>
<feature type="domain" description="NADAR" evidence="1">
    <location>
        <begin position="7"/>
        <end position="120"/>
    </location>
</feature>
<evidence type="ECO:0000313" key="3">
    <source>
        <dbReference type="Proteomes" id="UP000663834"/>
    </source>
</evidence>